<keyword evidence="23" id="KW-1185">Reference proteome</keyword>
<comment type="catalytic activity">
    <reaction evidence="15">
        <text>L-homoserine + NAD(+) = L-aspartate 4-semialdehyde + NADH + H(+)</text>
        <dbReference type="Rhea" id="RHEA:15757"/>
        <dbReference type="ChEBI" id="CHEBI:15378"/>
        <dbReference type="ChEBI" id="CHEBI:57476"/>
        <dbReference type="ChEBI" id="CHEBI:57540"/>
        <dbReference type="ChEBI" id="CHEBI:57945"/>
        <dbReference type="ChEBI" id="CHEBI:537519"/>
        <dbReference type="EC" id="1.1.1.3"/>
    </reaction>
    <physiologicalReaction direction="right-to-left" evidence="15">
        <dbReference type="Rhea" id="RHEA:15759"/>
    </physiologicalReaction>
</comment>
<dbReference type="eggNOG" id="COG0460">
    <property type="taxonomic scope" value="Bacteria"/>
</dbReference>
<proteinExistence type="inferred from homology"/>
<dbReference type="GO" id="GO:0004412">
    <property type="term" value="F:homoserine dehydrogenase activity"/>
    <property type="evidence" value="ECO:0007669"/>
    <property type="project" value="UniProtKB-EC"/>
</dbReference>
<evidence type="ECO:0000256" key="4">
    <source>
        <dbReference type="ARBA" id="ARBA00006753"/>
    </source>
</evidence>
<dbReference type="GO" id="GO:0050661">
    <property type="term" value="F:NADP binding"/>
    <property type="evidence" value="ECO:0007669"/>
    <property type="project" value="InterPro"/>
</dbReference>
<evidence type="ECO:0000256" key="6">
    <source>
        <dbReference type="ARBA" id="ARBA00013376"/>
    </source>
</evidence>
<dbReference type="FunFam" id="3.30.360.10:FF:000005">
    <property type="entry name" value="Homoserine dehydrogenase"/>
    <property type="match status" value="1"/>
</dbReference>
<feature type="binding site" evidence="17">
    <location>
        <position position="134"/>
    </location>
    <ligand>
        <name>NADPH</name>
        <dbReference type="ChEBI" id="CHEBI:57783"/>
    </ligand>
</feature>
<dbReference type="Pfam" id="PF00742">
    <property type="entry name" value="Homoserine_dh"/>
    <property type="match status" value="1"/>
</dbReference>
<protein>
    <recommendedName>
        <fullName evidence="6 18">Homoserine dehydrogenase</fullName>
        <ecNumber evidence="5 18">1.1.1.3</ecNumber>
    </recommendedName>
</protein>
<evidence type="ECO:0000313" key="22">
    <source>
        <dbReference type="EMBL" id="CCM61781.1"/>
    </source>
</evidence>
<keyword evidence="11" id="KW-0915">Sodium</keyword>
<dbReference type="Gene3D" id="3.30.70.260">
    <property type="match status" value="1"/>
</dbReference>
<dbReference type="AlphaFoldDB" id="R4YY18"/>
<dbReference type="CDD" id="cd04881">
    <property type="entry name" value="ACT_HSDH-Hom"/>
    <property type="match status" value="1"/>
</dbReference>
<evidence type="ECO:0000256" key="7">
    <source>
        <dbReference type="ARBA" id="ARBA00022605"/>
    </source>
</evidence>
<dbReference type="InterPro" id="IPR001342">
    <property type="entry name" value="HDH_cat"/>
</dbReference>
<dbReference type="Gene3D" id="3.40.50.720">
    <property type="entry name" value="NAD(P)-binding Rossmann-like Domain"/>
    <property type="match status" value="1"/>
</dbReference>
<evidence type="ECO:0000313" key="23">
    <source>
        <dbReference type="Proteomes" id="UP000018291"/>
    </source>
</evidence>
<feature type="region of interest" description="Disordered" evidence="20">
    <location>
        <begin position="1"/>
        <end position="27"/>
    </location>
</feature>
<evidence type="ECO:0000256" key="17">
    <source>
        <dbReference type="PIRSR" id="PIRSR000098-2"/>
    </source>
</evidence>
<dbReference type="PIRSF" id="PIRSF000098">
    <property type="entry name" value="Homoser_dehydrog"/>
    <property type="match status" value="1"/>
</dbReference>
<keyword evidence="12 18" id="KW-0486">Methionine biosynthesis</keyword>
<organism evidence="22 23">
    <name type="scientific">Candidatus Neomicrothrix parvicella RN1</name>
    <dbReference type="NCBI Taxonomy" id="1229780"/>
    <lineage>
        <taxon>Bacteria</taxon>
        <taxon>Bacillati</taxon>
        <taxon>Actinomycetota</taxon>
        <taxon>Acidimicrobiia</taxon>
        <taxon>Acidimicrobiales</taxon>
        <taxon>Microthrixaceae</taxon>
        <taxon>Candidatus Neomicrothrix</taxon>
    </lineage>
</organism>
<keyword evidence="8 18" id="KW-0791">Threonine biosynthesis</keyword>
<comment type="cofactor">
    <cofactor evidence="1">
        <name>a metal cation</name>
        <dbReference type="ChEBI" id="CHEBI:25213"/>
    </cofactor>
</comment>
<dbReference type="InterPro" id="IPR002912">
    <property type="entry name" value="ACT_dom"/>
</dbReference>
<dbReference type="UniPathway" id="UPA00051">
    <property type="reaction ID" value="UER00465"/>
</dbReference>
<evidence type="ECO:0000256" key="18">
    <source>
        <dbReference type="RuleBase" id="RU000579"/>
    </source>
</evidence>
<comment type="catalytic activity">
    <reaction evidence="14">
        <text>L-homoserine + NADP(+) = L-aspartate 4-semialdehyde + NADPH + H(+)</text>
        <dbReference type="Rhea" id="RHEA:15761"/>
        <dbReference type="ChEBI" id="CHEBI:15378"/>
        <dbReference type="ChEBI" id="CHEBI:57476"/>
        <dbReference type="ChEBI" id="CHEBI:57783"/>
        <dbReference type="ChEBI" id="CHEBI:58349"/>
        <dbReference type="ChEBI" id="CHEBI:537519"/>
        <dbReference type="EC" id="1.1.1.3"/>
    </reaction>
    <physiologicalReaction direction="right-to-left" evidence="14">
        <dbReference type="Rhea" id="RHEA:15763"/>
    </physiologicalReaction>
</comment>
<evidence type="ECO:0000256" key="3">
    <source>
        <dbReference type="ARBA" id="ARBA00005062"/>
    </source>
</evidence>
<evidence type="ECO:0000259" key="21">
    <source>
        <dbReference type="PROSITE" id="PS51671"/>
    </source>
</evidence>
<evidence type="ECO:0000256" key="10">
    <source>
        <dbReference type="ARBA" id="ARBA00023002"/>
    </source>
</evidence>
<evidence type="ECO:0000256" key="11">
    <source>
        <dbReference type="ARBA" id="ARBA00023053"/>
    </source>
</evidence>
<evidence type="ECO:0000256" key="9">
    <source>
        <dbReference type="ARBA" id="ARBA00022857"/>
    </source>
</evidence>
<evidence type="ECO:0000256" key="19">
    <source>
        <dbReference type="RuleBase" id="RU004171"/>
    </source>
</evidence>
<dbReference type="Pfam" id="PF03447">
    <property type="entry name" value="NAD_binding_3"/>
    <property type="match status" value="1"/>
</dbReference>
<reference evidence="22 23" key="1">
    <citation type="journal article" date="2013" name="ISME J.">
        <title>Metabolic model for the filamentous 'Candidatus Microthrix parvicella' based on genomic and metagenomic analyses.</title>
        <authorList>
            <person name="Jon McIlroy S."/>
            <person name="Kristiansen R."/>
            <person name="Albertsen M."/>
            <person name="Michael Karst S."/>
            <person name="Rossetti S."/>
            <person name="Lund Nielsen J."/>
            <person name="Tandoi V."/>
            <person name="James Seviour R."/>
            <person name="Nielsen P.H."/>
        </authorList>
    </citation>
    <scope>NUCLEOTIDE SEQUENCE [LARGE SCALE GENOMIC DNA]</scope>
    <source>
        <strain evidence="22 23">RN1</strain>
    </source>
</reference>
<feature type="active site" description="Proton donor" evidence="16">
    <location>
        <position position="234"/>
    </location>
</feature>
<accession>R4YY18</accession>
<dbReference type="UniPathway" id="UPA00050">
    <property type="reaction ID" value="UER00063"/>
</dbReference>
<feature type="domain" description="ACT" evidence="21">
    <location>
        <begin position="378"/>
        <end position="454"/>
    </location>
</feature>
<dbReference type="PANTHER" id="PTHR43331">
    <property type="entry name" value="HOMOSERINE DEHYDROGENASE"/>
    <property type="match status" value="1"/>
</dbReference>
<evidence type="ECO:0000256" key="14">
    <source>
        <dbReference type="ARBA" id="ARBA00048841"/>
    </source>
</evidence>
<name>R4YY18_9ACTN</name>
<evidence type="ECO:0000256" key="15">
    <source>
        <dbReference type="ARBA" id="ARBA00049031"/>
    </source>
</evidence>
<keyword evidence="10 18" id="KW-0560">Oxidoreductase</keyword>
<dbReference type="InterPro" id="IPR045865">
    <property type="entry name" value="ACT-like_dom_sf"/>
</dbReference>
<dbReference type="Pfam" id="PF01842">
    <property type="entry name" value="ACT"/>
    <property type="match status" value="1"/>
</dbReference>
<sequence>MTAAPVPRAEGSPAAADQAATPATTQGMTSTEVTVGVLGAGNVGSALIELIDAHGDDIETRTGLRLRVVRVAVRSMSKERGVALDPAIVTTDAAEVVADPAVDLVVELMGGIEPARELIVAALNAGKPVVTANKELLANVGSELADVAEANGVDLLYEAAVVAGIPFIRPLRESLVGEPISRIMGIVNGTTNYILSQMDTEGVSYGDALASAQSLGYAERDPTADVEGLDAAAKAAIMASIAFGVRVVAGDVANEGISKVSAADISFARRLGYTIKLLAICERFDDGSVAARVHPAMVPIEHPLAGVRDSYNAVFVEGDVVGNLMFYGRGAGGGPTASAVLGDVIDAASNLSRGTHASVGHLAKAKLRSVDDLASPYYVNVEVRDRPGVLAAVASVFGDHGVSIRSMEQEGLGDDARIVFITHESTERDVQACLSDLKRLEAVDRVASVLRVISE</sequence>
<dbReference type="PROSITE" id="PS51671">
    <property type="entry name" value="ACT"/>
    <property type="match status" value="1"/>
</dbReference>
<comment type="function">
    <text evidence="13">Catalyzes the conversion of L-aspartate-beta-semialdehyde (L-Asa) to L-homoserine (L-Hse), the third step in the biosynthesis of threonine and methionine from aspartate.</text>
</comment>
<dbReference type="STRING" id="1229780.BN381_10012"/>
<evidence type="ECO:0000256" key="2">
    <source>
        <dbReference type="ARBA" id="ARBA00005056"/>
    </source>
</evidence>
<dbReference type="Proteomes" id="UP000018291">
    <property type="component" value="Unassembled WGS sequence"/>
</dbReference>
<dbReference type="PANTHER" id="PTHR43331:SF1">
    <property type="entry name" value="HOMOSERINE DEHYDROGENASE"/>
    <property type="match status" value="1"/>
</dbReference>
<dbReference type="EC" id="1.1.1.3" evidence="5 18"/>
<dbReference type="InterPro" id="IPR005106">
    <property type="entry name" value="Asp/hSer_DH_NAD-bd"/>
</dbReference>
<dbReference type="NCBIfam" id="NF004976">
    <property type="entry name" value="PRK06349.1"/>
    <property type="match status" value="1"/>
</dbReference>
<comment type="pathway">
    <text evidence="2 18">Amino-acid biosynthesis; L-threonine biosynthesis; L-threonine from L-aspartate: step 3/5.</text>
</comment>
<dbReference type="SUPFAM" id="SSF51735">
    <property type="entry name" value="NAD(P)-binding Rossmann-fold domains"/>
    <property type="match status" value="1"/>
</dbReference>
<evidence type="ECO:0000256" key="5">
    <source>
        <dbReference type="ARBA" id="ARBA00013213"/>
    </source>
</evidence>
<dbReference type="GO" id="GO:0009088">
    <property type="term" value="P:threonine biosynthetic process"/>
    <property type="evidence" value="ECO:0007669"/>
    <property type="project" value="UniProtKB-UniPathway"/>
</dbReference>
<comment type="pathway">
    <text evidence="3 18">Amino-acid biosynthesis; L-methionine biosynthesis via de novo pathway; L-homoserine from L-aspartate: step 3/3.</text>
</comment>
<evidence type="ECO:0000256" key="13">
    <source>
        <dbReference type="ARBA" id="ARBA00044930"/>
    </source>
</evidence>
<evidence type="ECO:0000256" key="16">
    <source>
        <dbReference type="PIRSR" id="PIRSR000098-1"/>
    </source>
</evidence>
<evidence type="ECO:0000256" key="1">
    <source>
        <dbReference type="ARBA" id="ARBA00001920"/>
    </source>
</evidence>
<dbReference type="EMBL" id="CANL01000001">
    <property type="protein sequence ID" value="CCM61781.1"/>
    <property type="molecule type" value="Genomic_DNA"/>
</dbReference>
<dbReference type="SUPFAM" id="SSF55347">
    <property type="entry name" value="Glyceraldehyde-3-phosphate dehydrogenase-like, C-terminal domain"/>
    <property type="match status" value="1"/>
</dbReference>
<dbReference type="InterPro" id="IPR016204">
    <property type="entry name" value="HDH"/>
</dbReference>
<dbReference type="InterPro" id="IPR036291">
    <property type="entry name" value="NAD(P)-bd_dom_sf"/>
</dbReference>
<feature type="compositionally biased region" description="Low complexity" evidence="20">
    <location>
        <begin position="13"/>
        <end position="26"/>
    </location>
</feature>
<feature type="binding site" evidence="17">
    <location>
        <position position="219"/>
    </location>
    <ligand>
        <name>L-homoserine</name>
        <dbReference type="ChEBI" id="CHEBI:57476"/>
    </ligand>
</feature>
<feature type="binding site" evidence="17">
    <location>
        <begin position="38"/>
        <end position="45"/>
    </location>
    <ligand>
        <name>NADP(+)</name>
        <dbReference type="ChEBI" id="CHEBI:58349"/>
    </ligand>
</feature>
<evidence type="ECO:0000256" key="20">
    <source>
        <dbReference type="SAM" id="MobiDB-lite"/>
    </source>
</evidence>
<dbReference type="HOGENOM" id="CLU_009116_1_0_11"/>
<dbReference type="SUPFAM" id="SSF55021">
    <property type="entry name" value="ACT-like"/>
    <property type="match status" value="1"/>
</dbReference>
<dbReference type="InterPro" id="IPR019811">
    <property type="entry name" value="HDH_CS"/>
</dbReference>
<dbReference type="GO" id="GO:0009086">
    <property type="term" value="P:methionine biosynthetic process"/>
    <property type="evidence" value="ECO:0007669"/>
    <property type="project" value="UniProtKB-KW"/>
</dbReference>
<comment type="caution">
    <text evidence="22">The sequence shown here is derived from an EMBL/GenBank/DDBJ whole genome shotgun (WGS) entry which is preliminary data.</text>
</comment>
<keyword evidence="7 18" id="KW-0028">Amino-acid biosynthesis</keyword>
<dbReference type="PROSITE" id="PS01042">
    <property type="entry name" value="HOMOSER_DHGENASE"/>
    <property type="match status" value="1"/>
</dbReference>
<comment type="similarity">
    <text evidence="4 19">Belongs to the homoserine dehydrogenase family.</text>
</comment>
<evidence type="ECO:0000256" key="12">
    <source>
        <dbReference type="ARBA" id="ARBA00023167"/>
    </source>
</evidence>
<gene>
    <name evidence="22" type="primary">hom</name>
    <name evidence="22" type="ORF">BN381_10012</name>
</gene>
<evidence type="ECO:0000256" key="8">
    <source>
        <dbReference type="ARBA" id="ARBA00022697"/>
    </source>
</evidence>
<keyword evidence="9 17" id="KW-0521">NADP</keyword>
<dbReference type="Gene3D" id="3.30.360.10">
    <property type="entry name" value="Dihydrodipicolinate Reductase, domain 2"/>
    <property type="match status" value="1"/>
</dbReference>